<keyword evidence="1" id="KW-1133">Transmembrane helix</keyword>
<dbReference type="EMBL" id="JBHMAU010000067">
    <property type="protein sequence ID" value="MFB9776869.1"/>
    <property type="molecule type" value="Genomic_DNA"/>
</dbReference>
<evidence type="ECO:0000313" key="2">
    <source>
        <dbReference type="EMBL" id="MFB9776869.1"/>
    </source>
</evidence>
<evidence type="ECO:0000313" key="3">
    <source>
        <dbReference type="Proteomes" id="UP001589707"/>
    </source>
</evidence>
<evidence type="ECO:0008006" key="4">
    <source>
        <dbReference type="Google" id="ProtNLM"/>
    </source>
</evidence>
<keyword evidence="3" id="KW-1185">Reference proteome</keyword>
<comment type="caution">
    <text evidence="2">The sequence shown here is derived from an EMBL/GenBank/DDBJ whole genome shotgun (WGS) entry which is preliminary data.</text>
</comment>
<keyword evidence="1" id="KW-0812">Transmembrane</keyword>
<reference evidence="2 3" key="1">
    <citation type="submission" date="2024-09" db="EMBL/GenBank/DDBJ databases">
        <authorList>
            <person name="Sun Q."/>
            <person name="Mori K."/>
        </authorList>
    </citation>
    <scope>NUCLEOTIDE SEQUENCE [LARGE SCALE GENOMIC DNA]</scope>
    <source>
        <strain evidence="2 3">JCM 11683</strain>
    </source>
</reference>
<dbReference type="Proteomes" id="UP001589707">
    <property type="component" value="Unassembled WGS sequence"/>
</dbReference>
<feature type="transmembrane region" description="Helical" evidence="1">
    <location>
        <begin position="12"/>
        <end position="31"/>
    </location>
</feature>
<evidence type="ECO:0000256" key="1">
    <source>
        <dbReference type="SAM" id="Phobius"/>
    </source>
</evidence>
<organism evidence="2 3">
    <name type="scientific">Brevibacterium otitidis</name>
    <dbReference type="NCBI Taxonomy" id="53364"/>
    <lineage>
        <taxon>Bacteria</taxon>
        <taxon>Bacillati</taxon>
        <taxon>Actinomycetota</taxon>
        <taxon>Actinomycetes</taxon>
        <taxon>Micrococcales</taxon>
        <taxon>Brevibacteriaceae</taxon>
        <taxon>Brevibacterium</taxon>
    </lineage>
</organism>
<feature type="transmembrane region" description="Helical" evidence="1">
    <location>
        <begin position="37"/>
        <end position="58"/>
    </location>
</feature>
<name>A0ABV5X4L5_9MICO</name>
<protein>
    <recommendedName>
        <fullName evidence="4">PH domain-containing protein</fullName>
    </recommendedName>
</protein>
<accession>A0ABV5X4L5</accession>
<proteinExistence type="predicted"/>
<keyword evidence="1" id="KW-0472">Membrane</keyword>
<gene>
    <name evidence="2" type="ORF">ACFFN1_10750</name>
</gene>
<dbReference type="RefSeq" id="WP_376840730.1">
    <property type="nucleotide sequence ID" value="NZ_JBHMAU010000067.1"/>
</dbReference>
<sequence length="147" mass="15973">MTEQMVSWRVRPRIHVLAVLWAAPVLVLLLLLSGFSWITFTCALLLTGIALVASALTLRITVADQALQLRYGVYLIEVDLAEITEVSRIDRALVGLGYKRAGQTTSFLLGGPYVQATTTSGAKLVFSVREEFAADLTALLDAETPHA</sequence>